<dbReference type="Pfam" id="PF00300">
    <property type="entry name" value="His_Phos_1"/>
    <property type="match status" value="1"/>
</dbReference>
<evidence type="ECO:0000313" key="1">
    <source>
        <dbReference type="EMBL" id="SEE07737.1"/>
    </source>
</evidence>
<organism evidence="1 2">
    <name type="scientific">Pseudomonas anguilliseptica</name>
    <dbReference type="NCBI Taxonomy" id="53406"/>
    <lineage>
        <taxon>Bacteria</taxon>
        <taxon>Pseudomonadati</taxon>
        <taxon>Pseudomonadota</taxon>
        <taxon>Gammaproteobacteria</taxon>
        <taxon>Pseudomonadales</taxon>
        <taxon>Pseudomonadaceae</taxon>
        <taxon>Pseudomonas</taxon>
    </lineage>
</organism>
<dbReference type="PANTHER" id="PTHR48100">
    <property type="entry name" value="BROAD-SPECIFICITY PHOSPHATASE YOR283W-RELATED"/>
    <property type="match status" value="1"/>
</dbReference>
<sequence length="154" mass="17032">MKLWLLRHGEAESTARTDAERNLTAHGRQQVREAAAHLLDRPLQAVLVSPYVRAQQTADLACDVLAFSGSRQTVPWLTPESDLRQTLRELDGYAFDELLLVTHQPLVGALAGLLIHGHRQQPLPMNTASLALLEGDDLLAGLMKLSLHKHPAQR</sequence>
<dbReference type="GO" id="GO:0005737">
    <property type="term" value="C:cytoplasm"/>
    <property type="evidence" value="ECO:0007669"/>
    <property type="project" value="InterPro"/>
</dbReference>
<dbReference type="SUPFAM" id="SSF53254">
    <property type="entry name" value="Phosphoglycerate mutase-like"/>
    <property type="match status" value="1"/>
</dbReference>
<dbReference type="CDD" id="cd07067">
    <property type="entry name" value="HP_PGM_like"/>
    <property type="match status" value="1"/>
</dbReference>
<dbReference type="Proteomes" id="UP000242849">
    <property type="component" value="Unassembled WGS sequence"/>
</dbReference>
<dbReference type="STRING" id="53406.SAMN05421553_3983"/>
<dbReference type="OrthoDB" id="92610at2"/>
<evidence type="ECO:0000313" key="2">
    <source>
        <dbReference type="Proteomes" id="UP000242849"/>
    </source>
</evidence>
<dbReference type="AlphaFoldDB" id="A0A1H5FWG3"/>
<keyword evidence="2" id="KW-1185">Reference proteome</keyword>
<accession>A0A1H5FWG3</accession>
<dbReference type="InterPro" id="IPR029033">
    <property type="entry name" value="His_PPase_superfam"/>
</dbReference>
<reference evidence="2" key="1">
    <citation type="submission" date="2016-10" db="EMBL/GenBank/DDBJ databases">
        <authorList>
            <person name="Varghese N."/>
            <person name="Submissions S."/>
        </authorList>
    </citation>
    <scope>NUCLEOTIDE SEQUENCE [LARGE SCALE GENOMIC DNA]</scope>
    <source>
        <strain evidence="2">DSM 12111</strain>
    </source>
</reference>
<dbReference type="InterPro" id="IPR004449">
    <property type="entry name" value="SixA"/>
</dbReference>
<dbReference type="Gene3D" id="3.40.50.1240">
    <property type="entry name" value="Phosphoglycerate mutase-like"/>
    <property type="match status" value="1"/>
</dbReference>
<dbReference type="SMART" id="SM00855">
    <property type="entry name" value="PGAM"/>
    <property type="match status" value="1"/>
</dbReference>
<dbReference type="NCBIfam" id="TIGR00249">
    <property type="entry name" value="sixA"/>
    <property type="match status" value="1"/>
</dbReference>
<gene>
    <name evidence="1" type="ORF">SAMN05421553_3983</name>
</gene>
<dbReference type="RefSeq" id="WP_090386212.1">
    <property type="nucleotide sequence ID" value="NZ_CP156749.1"/>
</dbReference>
<dbReference type="EMBL" id="FNSC01000001">
    <property type="protein sequence ID" value="SEE07737.1"/>
    <property type="molecule type" value="Genomic_DNA"/>
</dbReference>
<proteinExistence type="predicted"/>
<dbReference type="GO" id="GO:0101006">
    <property type="term" value="F:protein histidine phosphatase activity"/>
    <property type="evidence" value="ECO:0007669"/>
    <property type="project" value="InterPro"/>
</dbReference>
<protein>
    <submittedName>
        <fullName evidence="1">Phosphohistidine phosphatase, SixA</fullName>
    </submittedName>
</protein>
<dbReference type="InterPro" id="IPR050275">
    <property type="entry name" value="PGM_Phosphatase"/>
</dbReference>
<name>A0A1H5FWG3_PSEAG</name>
<dbReference type="InterPro" id="IPR013078">
    <property type="entry name" value="His_Pase_superF_clade-1"/>
</dbReference>